<dbReference type="EMBL" id="JANBUJ010000127">
    <property type="protein sequence ID" value="KAJ2774173.1"/>
    <property type="molecule type" value="Genomic_DNA"/>
</dbReference>
<proteinExistence type="predicted"/>
<comment type="caution">
    <text evidence="1">The sequence shown here is derived from an EMBL/GenBank/DDBJ whole genome shotgun (WGS) entry which is preliminary data.</text>
</comment>
<accession>A0ACC1K5U7</accession>
<protein>
    <submittedName>
        <fullName evidence="1">Uncharacterized protein</fullName>
    </submittedName>
</protein>
<sequence length="442" mass="47749">MPGHRQETLRPSAPPALPNAAPAPAPAECFPVRIGHIPGRGRGFFATRDIAPGETVFRAAPLAWAVSEDWARNTCWWCFAHDSRRALPLKAAASSGPAGSAQHRVVFCSAMCAQSALKAAVAASTADVEPAPPALAPFAAADFVPGEVSDAQLAEWISNVWDVIVAHQGRAAETPDSAQRELVRVIATELFLHGATPVHGSMNNCTADSPDWTERVVSLVAAEGGVAPPFALEHLRSSEIDHVRTRLRELQPAAPQRVPLNPTAAQVEGSWWGGAFRTAASSYALLHSAWRQTARTHAIGNLTHGRFRAVYFREMANSFGIYDPPATLHSLSPEGLGTRAVYQELEQEYLGSSIYPTAVYFNHSCCPNIAKTRVGRSMWFVSAVDISKGEELFISYGNITDPVAERRARLKEHFFFGCCCTRCARESVMATPDAAEPVSEEA</sequence>
<name>A0ACC1K5U7_9FUNG</name>
<evidence type="ECO:0000313" key="2">
    <source>
        <dbReference type="Proteomes" id="UP001140234"/>
    </source>
</evidence>
<reference evidence="1" key="1">
    <citation type="submission" date="2022-07" db="EMBL/GenBank/DDBJ databases">
        <title>Phylogenomic reconstructions and comparative analyses of Kickxellomycotina fungi.</title>
        <authorList>
            <person name="Reynolds N.K."/>
            <person name="Stajich J.E."/>
            <person name="Barry K."/>
            <person name="Grigoriev I.V."/>
            <person name="Crous P."/>
            <person name="Smith M.E."/>
        </authorList>
    </citation>
    <scope>NUCLEOTIDE SEQUENCE</scope>
    <source>
        <strain evidence="1">CBS 109366</strain>
    </source>
</reference>
<evidence type="ECO:0000313" key="1">
    <source>
        <dbReference type="EMBL" id="KAJ2774173.1"/>
    </source>
</evidence>
<gene>
    <name evidence="1" type="ORF">IWQ57_000950</name>
</gene>
<keyword evidence="2" id="KW-1185">Reference proteome</keyword>
<dbReference type="Proteomes" id="UP001140234">
    <property type="component" value="Unassembled WGS sequence"/>
</dbReference>
<organism evidence="1 2">
    <name type="scientific">Coemansia nantahalensis</name>
    <dbReference type="NCBI Taxonomy" id="2789366"/>
    <lineage>
        <taxon>Eukaryota</taxon>
        <taxon>Fungi</taxon>
        <taxon>Fungi incertae sedis</taxon>
        <taxon>Zoopagomycota</taxon>
        <taxon>Kickxellomycotina</taxon>
        <taxon>Kickxellomycetes</taxon>
        <taxon>Kickxellales</taxon>
        <taxon>Kickxellaceae</taxon>
        <taxon>Coemansia</taxon>
    </lineage>
</organism>